<dbReference type="Gene3D" id="3.90.180.10">
    <property type="entry name" value="Medium-chain alcohol dehydrogenases, catalytic domain"/>
    <property type="match status" value="1"/>
</dbReference>
<protein>
    <submittedName>
        <fullName evidence="2">Zinc-binding alcohol dehydrogenase family protein</fullName>
    </submittedName>
</protein>
<dbReference type="InterPro" id="IPR036291">
    <property type="entry name" value="NAD(P)-bd_dom_sf"/>
</dbReference>
<evidence type="ECO:0000313" key="3">
    <source>
        <dbReference type="Proteomes" id="UP001596186"/>
    </source>
</evidence>
<dbReference type="PANTHER" id="PTHR43482">
    <property type="entry name" value="PROTEIN AST1-RELATED"/>
    <property type="match status" value="1"/>
</dbReference>
<dbReference type="InterPro" id="IPR011032">
    <property type="entry name" value="GroES-like_sf"/>
</dbReference>
<dbReference type="InterPro" id="IPR013154">
    <property type="entry name" value="ADH-like_N"/>
</dbReference>
<dbReference type="Pfam" id="PF13602">
    <property type="entry name" value="ADH_zinc_N_2"/>
    <property type="match status" value="1"/>
</dbReference>
<dbReference type="InterPro" id="IPR002364">
    <property type="entry name" value="Quin_OxRdtase/zeta-crystal_CS"/>
</dbReference>
<evidence type="ECO:0000259" key="1">
    <source>
        <dbReference type="SMART" id="SM00829"/>
    </source>
</evidence>
<proteinExistence type="predicted"/>
<evidence type="ECO:0000313" key="2">
    <source>
        <dbReference type="EMBL" id="MFC6323599.1"/>
    </source>
</evidence>
<name>A0ABW1UV57_9LACO</name>
<dbReference type="RefSeq" id="WP_125592612.1">
    <property type="nucleotide sequence ID" value="NZ_JBHSSN010000014.1"/>
</dbReference>
<dbReference type="Pfam" id="PF08240">
    <property type="entry name" value="ADH_N"/>
    <property type="match status" value="1"/>
</dbReference>
<dbReference type="SUPFAM" id="SSF50129">
    <property type="entry name" value="GroES-like"/>
    <property type="match status" value="1"/>
</dbReference>
<dbReference type="SMART" id="SM00829">
    <property type="entry name" value="PKS_ER"/>
    <property type="match status" value="1"/>
</dbReference>
<dbReference type="Gene3D" id="3.40.50.720">
    <property type="entry name" value="NAD(P)-binding Rossmann-like Domain"/>
    <property type="match status" value="1"/>
</dbReference>
<dbReference type="PANTHER" id="PTHR43482:SF1">
    <property type="entry name" value="PROTEIN AST1-RELATED"/>
    <property type="match status" value="1"/>
</dbReference>
<organism evidence="2 3">
    <name type="scientific">Companilactobacillus baiquanensis</name>
    <dbReference type="NCBI Taxonomy" id="2486005"/>
    <lineage>
        <taxon>Bacteria</taxon>
        <taxon>Bacillati</taxon>
        <taxon>Bacillota</taxon>
        <taxon>Bacilli</taxon>
        <taxon>Lactobacillales</taxon>
        <taxon>Lactobacillaceae</taxon>
        <taxon>Companilactobacillus</taxon>
    </lineage>
</organism>
<dbReference type="CDD" id="cd08252">
    <property type="entry name" value="AL_MDR"/>
    <property type="match status" value="1"/>
</dbReference>
<dbReference type="SUPFAM" id="SSF51735">
    <property type="entry name" value="NAD(P)-binding Rossmann-fold domains"/>
    <property type="match status" value="1"/>
</dbReference>
<dbReference type="EMBL" id="JBHSSN010000014">
    <property type="protein sequence ID" value="MFC6323599.1"/>
    <property type="molecule type" value="Genomic_DNA"/>
</dbReference>
<dbReference type="InterPro" id="IPR052585">
    <property type="entry name" value="Lipid_raft_assoc_Zn_ADH"/>
</dbReference>
<gene>
    <name evidence="2" type="ORF">ACFP1F_07605</name>
</gene>
<dbReference type="InterPro" id="IPR014182">
    <property type="entry name" value="ADH_Zn_typ-1"/>
</dbReference>
<comment type="caution">
    <text evidence="2">The sequence shown here is derived from an EMBL/GenBank/DDBJ whole genome shotgun (WGS) entry which is preliminary data.</text>
</comment>
<accession>A0ABW1UV57</accession>
<sequence>MSKKVIKIENHKFVDAEVDDIKATGNDLLVEVKAVSINPADARKVEHLKPNRPNIVGYDGLGKIIQMGSNVENFEVGDVVYYAGSNIRPGSFQERQLVDARLVARVPQTLSIAQSVGFPLVSLTAYEILFEKFRFKAEKNANKGKKILIINGAGGVGSVASQLAKWAGLTVYATASPKNFEWLKSHGVDFPIDYHTDSDNSLQKLSDNSFDATVCFYDISDYLSDLIRLTKPFGHIGTIVGVNRPIDITALQRKSLSFDWELMFTKSAENYHMESQGEILKKITDLIDSNQLKRIDTKTIVGINATGVNEALKLLNTGHNVGKITLID</sequence>
<feature type="domain" description="Enoyl reductase (ER)" evidence="1">
    <location>
        <begin position="8"/>
        <end position="326"/>
    </location>
</feature>
<reference evidence="3" key="1">
    <citation type="journal article" date="2019" name="Int. J. Syst. Evol. Microbiol.">
        <title>The Global Catalogue of Microorganisms (GCM) 10K type strain sequencing project: providing services to taxonomists for standard genome sequencing and annotation.</title>
        <authorList>
            <consortium name="The Broad Institute Genomics Platform"/>
            <consortium name="The Broad Institute Genome Sequencing Center for Infectious Disease"/>
            <person name="Wu L."/>
            <person name="Ma J."/>
        </authorList>
    </citation>
    <scope>NUCLEOTIDE SEQUENCE [LARGE SCALE GENOMIC DNA]</scope>
    <source>
        <strain evidence="3">CCM 8895</strain>
    </source>
</reference>
<dbReference type="PROSITE" id="PS01162">
    <property type="entry name" value="QOR_ZETA_CRYSTAL"/>
    <property type="match status" value="1"/>
</dbReference>
<dbReference type="InterPro" id="IPR020843">
    <property type="entry name" value="ER"/>
</dbReference>
<keyword evidence="3" id="KW-1185">Reference proteome</keyword>
<dbReference type="Proteomes" id="UP001596186">
    <property type="component" value="Unassembled WGS sequence"/>
</dbReference>